<organism evidence="3 4">
    <name type="scientific">Roseateles depolymerans</name>
    <dbReference type="NCBI Taxonomy" id="76731"/>
    <lineage>
        <taxon>Bacteria</taxon>
        <taxon>Pseudomonadati</taxon>
        <taxon>Pseudomonadota</taxon>
        <taxon>Betaproteobacteria</taxon>
        <taxon>Burkholderiales</taxon>
        <taxon>Sphaerotilaceae</taxon>
        <taxon>Roseateles</taxon>
    </lineage>
</organism>
<dbReference type="InterPro" id="IPR053716">
    <property type="entry name" value="Flag_assembly_chemotaxis_eff"/>
</dbReference>
<dbReference type="Gene3D" id="1.10.287.1700">
    <property type="match status" value="1"/>
</dbReference>
<protein>
    <submittedName>
        <fullName evidence="3">Uncharacterized protein</fullName>
    </submittedName>
</protein>
<gene>
    <name evidence="3" type="ORF">RD2015_3840</name>
</gene>
<dbReference type="STRING" id="76731.RD2015_3840"/>
<evidence type="ECO:0000313" key="3">
    <source>
        <dbReference type="EMBL" id="ALV08291.1"/>
    </source>
</evidence>
<dbReference type="RefSeq" id="WP_058936281.1">
    <property type="nucleotide sequence ID" value="NZ_CP013729.1"/>
</dbReference>
<keyword evidence="1" id="KW-0175">Coiled coil</keyword>
<evidence type="ECO:0000256" key="2">
    <source>
        <dbReference type="SAM" id="MobiDB-lite"/>
    </source>
</evidence>
<feature type="compositionally biased region" description="Basic and acidic residues" evidence="2">
    <location>
        <begin position="13"/>
        <end position="26"/>
    </location>
</feature>
<evidence type="ECO:0000313" key="4">
    <source>
        <dbReference type="Proteomes" id="UP000060699"/>
    </source>
</evidence>
<dbReference type="Proteomes" id="UP000060699">
    <property type="component" value="Chromosome"/>
</dbReference>
<name>A0A0U3MZ82_9BURK</name>
<dbReference type="OrthoDB" id="10007931at2"/>
<feature type="region of interest" description="Disordered" evidence="2">
    <location>
        <begin position="1"/>
        <end position="26"/>
    </location>
</feature>
<sequence length="161" mass="18227">MNANGLAEAPARWPHEIAPDPLPDGRLRPLGMMESLAGRRARLAEAALARARHAQEQACLALEEARQALEDRVAFVAQERIRLRDERQASPDAGMALRRWREADQRLLDSIPPCRQAVTDCEQALERAEVALLQAQETHRQRTRRHEKFGMLIEQIVEEAA</sequence>
<keyword evidence="4" id="KW-1185">Reference proteome</keyword>
<dbReference type="AlphaFoldDB" id="A0A0U3MZ82"/>
<dbReference type="EMBL" id="CP013729">
    <property type="protein sequence ID" value="ALV08291.1"/>
    <property type="molecule type" value="Genomic_DNA"/>
</dbReference>
<reference evidence="3 4" key="1">
    <citation type="submission" date="2015-12" db="EMBL/GenBank/DDBJ databases">
        <title>Complete genome of Roseateles depolymerans KCTC 42856.</title>
        <authorList>
            <person name="Kim K.M."/>
        </authorList>
    </citation>
    <scope>NUCLEOTIDE SEQUENCE [LARGE SCALE GENOMIC DNA]</scope>
    <source>
        <strain evidence="3 4">KCTC 42856</strain>
    </source>
</reference>
<proteinExistence type="predicted"/>
<dbReference type="KEGG" id="rdp:RD2015_3840"/>
<accession>A0A0U3MZ82</accession>
<feature type="coiled-coil region" evidence="1">
    <location>
        <begin position="52"/>
        <end position="86"/>
    </location>
</feature>
<evidence type="ECO:0000256" key="1">
    <source>
        <dbReference type="SAM" id="Coils"/>
    </source>
</evidence>